<evidence type="ECO:0000256" key="6">
    <source>
        <dbReference type="ARBA" id="ARBA00045523"/>
    </source>
</evidence>
<protein>
    <recommendedName>
        <fullName evidence="7">eRF1/Pelota-like N-terminal domain-containing protein</fullName>
    </recommendedName>
</protein>
<dbReference type="InterPro" id="IPR004403">
    <property type="entry name" value="Peptide_chain-rel_eRF1/aRF1"/>
</dbReference>
<evidence type="ECO:0000256" key="2">
    <source>
        <dbReference type="ARBA" id="ARBA00005326"/>
    </source>
</evidence>
<dbReference type="SUPFAM" id="SSF55315">
    <property type="entry name" value="L30e-like"/>
    <property type="match status" value="1"/>
</dbReference>
<keyword evidence="4" id="KW-0341">Growth regulation</keyword>
<evidence type="ECO:0000313" key="8">
    <source>
        <dbReference type="EMBL" id="KAK3228529.1"/>
    </source>
</evidence>
<organism evidence="8 9">
    <name type="scientific">Dipteronia sinensis</name>
    <dbReference type="NCBI Taxonomy" id="43782"/>
    <lineage>
        <taxon>Eukaryota</taxon>
        <taxon>Viridiplantae</taxon>
        <taxon>Streptophyta</taxon>
        <taxon>Embryophyta</taxon>
        <taxon>Tracheophyta</taxon>
        <taxon>Spermatophyta</taxon>
        <taxon>Magnoliopsida</taxon>
        <taxon>eudicotyledons</taxon>
        <taxon>Gunneridae</taxon>
        <taxon>Pentapetalae</taxon>
        <taxon>rosids</taxon>
        <taxon>malvids</taxon>
        <taxon>Sapindales</taxon>
        <taxon>Sapindaceae</taxon>
        <taxon>Hippocastanoideae</taxon>
        <taxon>Acereae</taxon>
        <taxon>Dipteronia</taxon>
    </lineage>
</organism>
<evidence type="ECO:0000313" key="9">
    <source>
        <dbReference type="Proteomes" id="UP001281410"/>
    </source>
</evidence>
<evidence type="ECO:0000256" key="3">
    <source>
        <dbReference type="ARBA" id="ARBA00022490"/>
    </source>
</evidence>
<dbReference type="GO" id="GO:0005737">
    <property type="term" value="C:cytoplasm"/>
    <property type="evidence" value="ECO:0007669"/>
    <property type="project" value="UniProtKB-SubCell"/>
</dbReference>
<dbReference type="InterPro" id="IPR042226">
    <property type="entry name" value="eFR1_2_sf"/>
</dbReference>
<dbReference type="SUPFAM" id="SSF55481">
    <property type="entry name" value="N-terminal domain of eukaryotic peptide chain release factor subunit 1, ERF1"/>
    <property type="match status" value="1"/>
</dbReference>
<evidence type="ECO:0000256" key="1">
    <source>
        <dbReference type="ARBA" id="ARBA00004496"/>
    </source>
</evidence>
<comment type="subcellular location">
    <subcellularLocation>
        <location evidence="1">Cytoplasm</location>
    </subcellularLocation>
</comment>
<dbReference type="EMBL" id="JANJYJ010000001">
    <property type="protein sequence ID" value="KAK3228529.1"/>
    <property type="molecule type" value="Genomic_DNA"/>
</dbReference>
<dbReference type="Gene3D" id="3.30.420.60">
    <property type="entry name" value="eRF1 domain 2"/>
    <property type="match status" value="1"/>
</dbReference>
<keyword evidence="5" id="KW-0648">Protein biosynthesis</keyword>
<comment type="function">
    <text evidence="6">Directs the termination of nascent peptide synthesis (translation) in response to the termination codons UAA, UAG and UGA. Modulates plant growth and development.</text>
</comment>
<dbReference type="GO" id="GO:0003747">
    <property type="term" value="F:translation release factor activity"/>
    <property type="evidence" value="ECO:0007669"/>
    <property type="project" value="InterPro"/>
</dbReference>
<dbReference type="AlphaFoldDB" id="A0AAE0B3M0"/>
<dbReference type="Pfam" id="PF03465">
    <property type="entry name" value="eRF1_3"/>
    <property type="match status" value="1"/>
</dbReference>
<dbReference type="Proteomes" id="UP001281410">
    <property type="component" value="Unassembled WGS sequence"/>
</dbReference>
<dbReference type="InterPro" id="IPR029064">
    <property type="entry name" value="Ribosomal_eL30-like_sf"/>
</dbReference>
<dbReference type="Gene3D" id="3.30.1330.30">
    <property type="match status" value="1"/>
</dbReference>
<dbReference type="SUPFAM" id="SSF53137">
    <property type="entry name" value="Translational machinery components"/>
    <property type="match status" value="1"/>
</dbReference>
<reference evidence="8" key="1">
    <citation type="journal article" date="2023" name="Plant J.">
        <title>Genome sequences and population genomics provide insights into the demographic history, inbreeding, and mutation load of two 'living fossil' tree species of Dipteronia.</title>
        <authorList>
            <person name="Feng Y."/>
            <person name="Comes H.P."/>
            <person name="Chen J."/>
            <person name="Zhu S."/>
            <person name="Lu R."/>
            <person name="Zhang X."/>
            <person name="Li P."/>
            <person name="Qiu J."/>
            <person name="Olsen K.M."/>
            <person name="Qiu Y."/>
        </authorList>
    </citation>
    <scope>NUCLEOTIDE SEQUENCE</scope>
    <source>
        <strain evidence="8">NBL</strain>
    </source>
</reference>
<dbReference type="InterPro" id="IPR005142">
    <property type="entry name" value="eRF1_3"/>
</dbReference>
<evidence type="ECO:0000256" key="4">
    <source>
        <dbReference type="ARBA" id="ARBA00022604"/>
    </source>
</evidence>
<feature type="domain" description="eRF1/Pelota-like N-terminal" evidence="7">
    <location>
        <begin position="9"/>
        <end position="131"/>
    </location>
</feature>
<dbReference type="InterPro" id="IPR005141">
    <property type="entry name" value="eRF1_2"/>
</dbReference>
<comment type="similarity">
    <text evidence="2">Belongs to the eukaryotic release factor 1 family.</text>
</comment>
<dbReference type="PANTHER" id="PTHR10113">
    <property type="entry name" value="PEPTIDE CHAIN RELEASE FACTOR SUBUNIT 1"/>
    <property type="match status" value="1"/>
</dbReference>
<dbReference type="Pfam" id="PF03464">
    <property type="entry name" value="eRF1_2"/>
    <property type="match status" value="1"/>
</dbReference>
<accession>A0AAE0B3M0</accession>
<dbReference type="InterPro" id="IPR005140">
    <property type="entry name" value="eRF1_Pelota-like_N"/>
</dbReference>
<proteinExistence type="inferred from homology"/>
<comment type="caution">
    <text evidence="8">The sequence shown here is derived from an EMBL/GenBank/DDBJ whole genome shotgun (WGS) entry which is preliminary data.</text>
</comment>
<keyword evidence="3" id="KW-0963">Cytoplasm</keyword>
<evidence type="ECO:0000256" key="5">
    <source>
        <dbReference type="ARBA" id="ARBA00022917"/>
    </source>
</evidence>
<sequence>MAFEISGNDKNVEILKMKKLIKMLDSVRGHGTSLISLSINPQDQTSRVAKMLAEEHQTASNIKKRVTRQSVLDAITSAQSRLKLYKTVPRNGLILYTGMGITEDGKKEKFAYDLVPFKPINASQYICDNGNGTLIGTLSGDSREVVHKFKVELPKKHGRGGQSALRFSRLQIESRHNYLRKTAEQAAKYLIDPETNKPNVVGLILAGSAEFKTELSQSDMFDPRLRGKVLKVLDISFGGERGFNQAIELSSEILSNVNVVKEQRLIGKLFQEMNQDTGKYVFGIDDTIKALEMGVIEILLVGKDLDINRYVLKNIVSNELTIKHLNKEQEADHSNFQDSDTASEFEVEDKMALVEWLSYHYTEFGCLMEFVTNKSEEGSQFCSVFGGIGGILRYEVDIRAFDEDSDDDGVAAE</sequence>
<keyword evidence="9" id="KW-1185">Reference proteome</keyword>
<dbReference type="InterPro" id="IPR024049">
    <property type="entry name" value="eRF1_1_sf"/>
</dbReference>
<name>A0AAE0B3M0_9ROSI</name>
<dbReference type="Gene3D" id="3.30.960.10">
    <property type="entry name" value="eRF1 domain 1"/>
    <property type="match status" value="1"/>
</dbReference>
<dbReference type="Pfam" id="PF03463">
    <property type="entry name" value="eRF1_1"/>
    <property type="match status" value="1"/>
</dbReference>
<evidence type="ECO:0000259" key="7">
    <source>
        <dbReference type="SMART" id="SM01194"/>
    </source>
</evidence>
<dbReference type="SMART" id="SM01194">
    <property type="entry name" value="eRF1_1"/>
    <property type="match status" value="1"/>
</dbReference>
<dbReference type="FunFam" id="3.30.1330.30:FF:000006">
    <property type="entry name" value="Peptide chain release factor subunit 1"/>
    <property type="match status" value="1"/>
</dbReference>
<gene>
    <name evidence="8" type="ORF">Dsin_000410</name>
</gene>